<organism evidence="1 2">
    <name type="scientific">Trichuris muris</name>
    <name type="common">Mouse whipworm</name>
    <dbReference type="NCBI Taxonomy" id="70415"/>
    <lineage>
        <taxon>Eukaryota</taxon>
        <taxon>Metazoa</taxon>
        <taxon>Ecdysozoa</taxon>
        <taxon>Nematoda</taxon>
        <taxon>Enoplea</taxon>
        <taxon>Dorylaimia</taxon>
        <taxon>Trichinellida</taxon>
        <taxon>Trichuridae</taxon>
        <taxon>Trichuris</taxon>
    </lineage>
</organism>
<dbReference type="WBParaSite" id="TMUE_1000003618.1">
    <property type="protein sequence ID" value="TMUE_1000003618.1"/>
    <property type="gene ID" value="WBGene00288568"/>
</dbReference>
<proteinExistence type="predicted"/>
<keyword evidence="1" id="KW-1185">Reference proteome</keyword>
<dbReference type="AlphaFoldDB" id="A0A5S6Q8V6"/>
<name>A0A5S6Q8V6_TRIMR</name>
<reference evidence="2" key="1">
    <citation type="submission" date="2019-12" db="UniProtKB">
        <authorList>
            <consortium name="WormBaseParasite"/>
        </authorList>
    </citation>
    <scope>IDENTIFICATION</scope>
</reference>
<sequence length="123" mass="13922">MVKRLLRKLRSGRTVSQVERRFARGVRADWLRQNCSPAKKVADQLTCFDAGVKWRKLHAVPSENMDQAVNFVGIDLTPLRNARGELTFSVARTYSIFDLQFAVAKRRLVETVIASAPCDSTLE</sequence>
<evidence type="ECO:0000313" key="1">
    <source>
        <dbReference type="Proteomes" id="UP000046395"/>
    </source>
</evidence>
<evidence type="ECO:0000313" key="2">
    <source>
        <dbReference type="WBParaSite" id="TMUE_1000003618.1"/>
    </source>
</evidence>
<dbReference type="Proteomes" id="UP000046395">
    <property type="component" value="Unassembled WGS sequence"/>
</dbReference>
<accession>A0A5S6Q8V6</accession>
<protein>
    <submittedName>
        <fullName evidence="2">Uncharacterized protein</fullName>
    </submittedName>
</protein>